<feature type="signal peptide" evidence="1">
    <location>
        <begin position="1"/>
        <end position="28"/>
    </location>
</feature>
<dbReference type="AlphaFoldDB" id="A0A6M1SVJ7"/>
<dbReference type="InterPro" id="IPR020889">
    <property type="entry name" value="LipoPS_assembly_LptD"/>
</dbReference>
<gene>
    <name evidence="1" type="primary">lptD</name>
    <name evidence="3" type="ORF">G5575_18860</name>
</gene>
<evidence type="ECO:0000313" key="4">
    <source>
        <dbReference type="Proteomes" id="UP000474802"/>
    </source>
</evidence>
<evidence type="ECO:0000256" key="1">
    <source>
        <dbReference type="HAMAP-Rule" id="MF_01411"/>
    </source>
</evidence>
<reference evidence="3 4" key="1">
    <citation type="submission" date="2020-02" db="EMBL/GenBank/DDBJ databases">
        <authorList>
            <person name="Khan S.A."/>
            <person name="Jeon C.O."/>
            <person name="Chun B.H."/>
        </authorList>
    </citation>
    <scope>NUCLEOTIDE SEQUENCE [LARGE SCALE GENOMIC DNA]</scope>
    <source>
        <strain evidence="3 4">H239</strain>
    </source>
</reference>
<dbReference type="GO" id="GO:0015920">
    <property type="term" value="P:lipopolysaccharide transport"/>
    <property type="evidence" value="ECO:0007669"/>
    <property type="project" value="InterPro"/>
</dbReference>
<keyword evidence="4" id="KW-1185">Reference proteome</keyword>
<dbReference type="Proteomes" id="UP000474802">
    <property type="component" value="Unassembled WGS sequence"/>
</dbReference>
<keyword evidence="1" id="KW-0998">Cell outer membrane</keyword>
<dbReference type="GO" id="GO:1990351">
    <property type="term" value="C:transporter complex"/>
    <property type="evidence" value="ECO:0007669"/>
    <property type="project" value="TreeGrafter"/>
</dbReference>
<comment type="function">
    <text evidence="1">Involved in the assembly of lipopolysaccharide (LPS) at the surface of the outer membrane.</text>
</comment>
<dbReference type="PANTHER" id="PTHR30189">
    <property type="entry name" value="LPS-ASSEMBLY PROTEIN"/>
    <property type="match status" value="1"/>
</dbReference>
<proteinExistence type="inferred from homology"/>
<comment type="subcellular location">
    <subcellularLocation>
        <location evidence="1">Cell outer membrane</location>
    </subcellularLocation>
</comment>
<reference evidence="3 4" key="2">
    <citation type="submission" date="2020-03" db="EMBL/GenBank/DDBJ databases">
        <title>Devosia chinhatensis sp. nov., isolated from a hexachlorocyclohexane (HCH) dump site in India.</title>
        <authorList>
            <person name="Kumar M."/>
            <person name="Lal R."/>
        </authorList>
    </citation>
    <scope>NUCLEOTIDE SEQUENCE [LARGE SCALE GENOMIC DNA]</scope>
    <source>
        <strain evidence="3 4">H239</strain>
    </source>
</reference>
<comment type="similarity">
    <text evidence="1">Belongs to the LptD family.</text>
</comment>
<name>A0A6M1SVJ7_9HYPH</name>
<comment type="caution">
    <text evidence="3">The sequence shown here is derived from an EMBL/GenBank/DDBJ whole genome shotgun (WGS) entry which is preliminary data.</text>
</comment>
<feature type="chain" id="PRO_5027189303" description="LPS-assembly protein LptD" evidence="1">
    <location>
        <begin position="29"/>
        <end position="777"/>
    </location>
</feature>
<evidence type="ECO:0000313" key="3">
    <source>
        <dbReference type="EMBL" id="NGP19422.1"/>
    </source>
</evidence>
<protein>
    <recommendedName>
        <fullName evidence="1">LPS-assembly protein LptD</fullName>
    </recommendedName>
</protein>
<dbReference type="RefSeq" id="WP_164535669.1">
    <property type="nucleotide sequence ID" value="NZ_JAALFG010000006.1"/>
</dbReference>
<accession>A0A6M1SVJ7</accession>
<dbReference type="EMBL" id="JAALFG010000006">
    <property type="protein sequence ID" value="NGP19422.1"/>
    <property type="molecule type" value="Genomic_DNA"/>
</dbReference>
<dbReference type="GO" id="GO:0043165">
    <property type="term" value="P:Gram-negative-bacterium-type cell outer membrane assembly"/>
    <property type="evidence" value="ECO:0007669"/>
    <property type="project" value="UniProtKB-UniRule"/>
</dbReference>
<keyword evidence="1" id="KW-0732">Signal</keyword>
<keyword evidence="1" id="KW-0472">Membrane</keyword>
<dbReference type="InterPro" id="IPR050218">
    <property type="entry name" value="LptD"/>
</dbReference>
<dbReference type="GO" id="GO:0009279">
    <property type="term" value="C:cell outer membrane"/>
    <property type="evidence" value="ECO:0007669"/>
    <property type="project" value="UniProtKB-SubCell"/>
</dbReference>
<comment type="caution">
    <text evidence="1">Lacks conserved residue(s) required for the propagation of feature annotation.</text>
</comment>
<feature type="domain" description="LptD C-terminal" evidence="2">
    <location>
        <begin position="303"/>
        <end position="694"/>
    </location>
</feature>
<dbReference type="PANTHER" id="PTHR30189:SF1">
    <property type="entry name" value="LPS-ASSEMBLY PROTEIN LPTD"/>
    <property type="match status" value="1"/>
</dbReference>
<organism evidence="3 4">
    <name type="scientific">Devosia aurantiaca</name>
    <dbReference type="NCBI Taxonomy" id="2714858"/>
    <lineage>
        <taxon>Bacteria</taxon>
        <taxon>Pseudomonadati</taxon>
        <taxon>Pseudomonadota</taxon>
        <taxon>Alphaproteobacteria</taxon>
        <taxon>Hyphomicrobiales</taxon>
        <taxon>Devosiaceae</taxon>
        <taxon>Devosia</taxon>
    </lineage>
</organism>
<sequence precursor="true">MRLARQHLLGAIASAVLLGLAAAVPTSAQGLVPENFFNAPIDPAAPTAVEADELVFDSVNNIISARGDVVLRLGGYTVTGNELVYRRATGDMDVVGNATVTDPAGNVTKSPSISLTGSMKRAVLDTMTITAYDGSRITADSVDFDRELETILTNAQYAPCGDCIDEEGRRIGWSISAARIVQNNVDGSITFEQPTLALLGVPVAWLPYLWLPDLSNDGLDRVPRPTLGYTEEIGVKVEVSVAAYSSRWTDIILTPALLSNQGFLMGAEWVQRFDNGSMRIKASGLYQFNPDAFTFTDARREWRGAIQAQGEFVPVKDWTAGFAYAAFTDSAYFEDYLLEPRRAGINEVYATHLTDDTFVDARVQQYNLLGDTTDQTREQQGIAFPNLRVERTFDLAPGAGRIDVEARMLNIYRAREYTTSVNGVPYDLGYGGTRLHGMTQASWQNQLIFGGAVVTPFAGLRIDAASYDRSSATDLSNPGLPPADQVLFGATPIAALDVRYPLSAYGNGITHLIEPIAQLVYRGASSTQPGITNEDSQSVFFDDSNLFSYNRFTGIDRQETGLRANLGGRYLLDFNDGNYLELIGGQSFQLAGTNAFAEPNRQQVGVASGLDMASSYAVLGAYGVLADTVKAGGKVQLDSGTLDVARASLGATYSGELFSAGVSYRYAEATPAAGNIRAQHELGGELTVPFADYWSATGQAYWDLSANSFLLAGAGLTYDDGYLSVGGSAVRTGPTHTSPNDMRFLASFRLKAPAGLDIGYAGAVPVVQDWLSRAGTQ</sequence>
<dbReference type="Gene3D" id="2.60.450.10">
    <property type="entry name" value="Lipopolysaccharide (LPS) transport protein A like domain"/>
    <property type="match status" value="1"/>
</dbReference>
<evidence type="ECO:0000259" key="2">
    <source>
        <dbReference type="Pfam" id="PF04453"/>
    </source>
</evidence>
<comment type="subunit">
    <text evidence="1">Component of the lipopolysaccharide transport and assembly complex.</text>
</comment>
<dbReference type="InterPro" id="IPR007543">
    <property type="entry name" value="LptD_C"/>
</dbReference>
<dbReference type="HAMAP" id="MF_01411">
    <property type="entry name" value="LPS_assembly_LptD"/>
    <property type="match status" value="1"/>
</dbReference>
<dbReference type="Pfam" id="PF04453">
    <property type="entry name" value="LptD"/>
    <property type="match status" value="1"/>
</dbReference>